<feature type="transmembrane region" description="Helical" evidence="8">
    <location>
        <begin position="308"/>
        <end position="330"/>
    </location>
</feature>
<keyword evidence="5 8" id="KW-0812">Transmembrane</keyword>
<feature type="domain" description="ABC transmembrane type-1" evidence="9">
    <location>
        <begin position="361"/>
        <end position="551"/>
    </location>
</feature>
<comment type="subcellular location">
    <subcellularLocation>
        <location evidence="1">Cell inner membrane</location>
        <topology evidence="1">Multi-pass membrane protein</topology>
    </subcellularLocation>
    <subcellularLocation>
        <location evidence="8">Cell membrane</location>
        <topology evidence="8">Multi-pass membrane protein</topology>
    </subcellularLocation>
</comment>
<comment type="caution">
    <text evidence="10">The sequence shown here is derived from an EMBL/GenBank/DDBJ whole genome shotgun (WGS) entry which is preliminary data.</text>
</comment>
<protein>
    <submittedName>
        <fullName evidence="10">Iron ABC transporter permease</fullName>
    </submittedName>
</protein>
<dbReference type="PANTHER" id="PTHR43357">
    <property type="entry name" value="INNER MEMBRANE ABC TRANSPORTER PERMEASE PROTEIN YDCV"/>
    <property type="match status" value="1"/>
</dbReference>
<keyword evidence="7 8" id="KW-0472">Membrane</keyword>
<dbReference type="PROSITE" id="PS50928">
    <property type="entry name" value="ABC_TM1"/>
    <property type="match status" value="2"/>
</dbReference>
<feature type="transmembrane region" description="Helical" evidence="8">
    <location>
        <begin position="20"/>
        <end position="43"/>
    </location>
</feature>
<evidence type="ECO:0000259" key="9">
    <source>
        <dbReference type="PROSITE" id="PS50928"/>
    </source>
</evidence>
<feature type="transmembrane region" description="Helical" evidence="8">
    <location>
        <begin position="206"/>
        <end position="228"/>
    </location>
</feature>
<accession>A0ABS6KDH4</accession>
<evidence type="ECO:0000256" key="7">
    <source>
        <dbReference type="ARBA" id="ARBA00023136"/>
    </source>
</evidence>
<evidence type="ECO:0000256" key="3">
    <source>
        <dbReference type="ARBA" id="ARBA00022475"/>
    </source>
</evidence>
<evidence type="ECO:0000256" key="2">
    <source>
        <dbReference type="ARBA" id="ARBA00022448"/>
    </source>
</evidence>
<feature type="transmembrane region" description="Helical" evidence="8">
    <location>
        <begin position="260"/>
        <end position="279"/>
    </location>
</feature>
<feature type="transmembrane region" description="Helical" evidence="8">
    <location>
        <begin position="111"/>
        <end position="135"/>
    </location>
</feature>
<keyword evidence="4" id="KW-0997">Cell inner membrane</keyword>
<evidence type="ECO:0000256" key="5">
    <source>
        <dbReference type="ARBA" id="ARBA00022692"/>
    </source>
</evidence>
<comment type="similarity">
    <text evidence="8">Belongs to the binding-protein-dependent transport system permease family.</text>
</comment>
<evidence type="ECO:0000313" key="10">
    <source>
        <dbReference type="EMBL" id="MBU9728570.1"/>
    </source>
</evidence>
<feature type="transmembrane region" description="Helical" evidence="8">
    <location>
        <begin position="483"/>
        <end position="510"/>
    </location>
</feature>
<dbReference type="Proteomes" id="UP001314681">
    <property type="component" value="Unassembled WGS sequence"/>
</dbReference>
<keyword evidence="3" id="KW-1003">Cell membrane</keyword>
<dbReference type="RefSeq" id="WP_238727458.1">
    <property type="nucleotide sequence ID" value="NZ_JAHQCX010000021.1"/>
</dbReference>
<evidence type="ECO:0000256" key="6">
    <source>
        <dbReference type="ARBA" id="ARBA00022989"/>
    </source>
</evidence>
<gene>
    <name evidence="10" type="ORF">KTH90_21495</name>
</gene>
<feature type="transmembrane region" description="Helical" evidence="8">
    <location>
        <begin position="399"/>
        <end position="419"/>
    </location>
</feature>
<dbReference type="EMBL" id="JAHQCX010000021">
    <property type="protein sequence ID" value="MBU9728570.1"/>
    <property type="molecule type" value="Genomic_DNA"/>
</dbReference>
<feature type="domain" description="ABC transmembrane type-1" evidence="9">
    <location>
        <begin position="76"/>
        <end position="280"/>
    </location>
</feature>
<feature type="transmembrane region" description="Helical" evidence="8">
    <location>
        <begin position="75"/>
        <end position="99"/>
    </location>
</feature>
<keyword evidence="11" id="KW-1185">Reference proteome</keyword>
<evidence type="ECO:0000256" key="8">
    <source>
        <dbReference type="RuleBase" id="RU363032"/>
    </source>
</evidence>
<dbReference type="Gene3D" id="1.10.3720.10">
    <property type="entry name" value="MetI-like"/>
    <property type="match status" value="2"/>
</dbReference>
<feature type="transmembrane region" description="Helical" evidence="8">
    <location>
        <begin position="155"/>
        <end position="177"/>
    </location>
</feature>
<feature type="transmembrane region" description="Helical" evidence="8">
    <location>
        <begin position="365"/>
        <end position="387"/>
    </location>
</feature>
<evidence type="ECO:0000256" key="4">
    <source>
        <dbReference type="ARBA" id="ARBA00022519"/>
    </source>
</evidence>
<dbReference type="PANTHER" id="PTHR43357:SF3">
    <property type="entry name" value="FE(3+)-TRANSPORT SYSTEM PERMEASE PROTEIN FBPB 2"/>
    <property type="match status" value="1"/>
</dbReference>
<evidence type="ECO:0000256" key="1">
    <source>
        <dbReference type="ARBA" id="ARBA00004429"/>
    </source>
</evidence>
<dbReference type="SUPFAM" id="SSF161098">
    <property type="entry name" value="MetI-like"/>
    <property type="match status" value="2"/>
</dbReference>
<dbReference type="CDD" id="cd06261">
    <property type="entry name" value="TM_PBP2"/>
    <property type="match status" value="2"/>
</dbReference>
<organism evidence="10 11">
    <name type="scientific">Diplocloster modestus</name>
    <dbReference type="NCBI Taxonomy" id="2850322"/>
    <lineage>
        <taxon>Bacteria</taxon>
        <taxon>Bacillati</taxon>
        <taxon>Bacillota</taxon>
        <taxon>Clostridia</taxon>
        <taxon>Lachnospirales</taxon>
        <taxon>Lachnospiraceae</taxon>
        <taxon>Diplocloster</taxon>
    </lineage>
</organism>
<proteinExistence type="inferred from homology"/>
<dbReference type="InterPro" id="IPR035906">
    <property type="entry name" value="MetI-like_sf"/>
</dbReference>
<name>A0ABS6KDH4_9FIRM</name>
<sequence>MKENTKPKKKIYEKLHMDRFNFWTIMSLLILILCLIFIVYPFLKLIVQSFQNPDTNAFTMSNYLKFFQKKYYQEALGHSLLISTVVTILATLLGVPLAYIGSRFNLYWKRLINVMVVLSMLSPPFIGAYAWITLLGRAGFITKLLSMIGIEMGEIYGFKGIVLVFTLKLYPMVYLYVSGALGSIDSSLEEASENLGISGIRRILKITFPVILPTILSSALMVFMTALADFGTPRLIGEGYSTLPVIIYKEFLNEVGTDTGFASALSVIIIIIALLVLFVQKRFVDRKSYNMTSLRPPAVIELTRGKKLLATAVVFFVSFLSVLPQITVTIQSFLKTNGPLFAAGFSLDSYRQVANKLGRSITNTFLYSFIALAIIVLLGLIGSYLIVRRKSFVSNLIDMLLMFPYVIPGAVLGICLTVAFNQGAIVLTGTMWAIIISFVIRKLPYTMRSSVGILYQIDNSVEEASISLGVPAMKTFFKTTVHLMLPGLMSGAVLSLISVMNTLSATLILYTGKTITISVAIFNCVNNDAYGQAAALSTILTLATVVCLLIFNKVSGGKSVV</sequence>
<keyword evidence="2 8" id="KW-0813">Transport</keyword>
<dbReference type="Pfam" id="PF00528">
    <property type="entry name" value="BPD_transp_1"/>
    <property type="match status" value="2"/>
</dbReference>
<feature type="transmembrane region" description="Helical" evidence="8">
    <location>
        <begin position="425"/>
        <end position="443"/>
    </location>
</feature>
<keyword evidence="6 8" id="KW-1133">Transmembrane helix</keyword>
<feature type="transmembrane region" description="Helical" evidence="8">
    <location>
        <begin position="530"/>
        <end position="551"/>
    </location>
</feature>
<dbReference type="InterPro" id="IPR000515">
    <property type="entry name" value="MetI-like"/>
</dbReference>
<evidence type="ECO:0000313" key="11">
    <source>
        <dbReference type="Proteomes" id="UP001314681"/>
    </source>
</evidence>
<reference evidence="10 11" key="1">
    <citation type="submission" date="2021-06" db="EMBL/GenBank/DDBJ databases">
        <title>Description of novel taxa of the family Lachnospiraceae.</title>
        <authorList>
            <person name="Chaplin A.V."/>
            <person name="Sokolova S.R."/>
            <person name="Pikina A.P."/>
            <person name="Korzhanova M."/>
            <person name="Belova V."/>
            <person name="Korostin D."/>
            <person name="Efimov B.A."/>
        </authorList>
    </citation>
    <scope>NUCLEOTIDE SEQUENCE [LARGE SCALE GENOMIC DNA]</scope>
    <source>
        <strain evidence="10 11">ASD4241</strain>
    </source>
</reference>